<accession>A0A9W6NV68</accession>
<feature type="coiled-coil region" evidence="1">
    <location>
        <begin position="115"/>
        <end position="199"/>
    </location>
</feature>
<keyword evidence="4" id="KW-1185">Reference proteome</keyword>
<evidence type="ECO:0000256" key="2">
    <source>
        <dbReference type="SAM" id="MobiDB-lite"/>
    </source>
</evidence>
<evidence type="ECO:0000256" key="1">
    <source>
        <dbReference type="SAM" id="Coils"/>
    </source>
</evidence>
<dbReference type="EMBL" id="BSFQ01000006">
    <property type="protein sequence ID" value="GLL11005.1"/>
    <property type="molecule type" value="Genomic_DNA"/>
</dbReference>
<evidence type="ECO:0000313" key="4">
    <source>
        <dbReference type="Proteomes" id="UP001143463"/>
    </source>
</evidence>
<comment type="caution">
    <text evidence="3">The sequence shown here is derived from an EMBL/GenBank/DDBJ whole genome shotgun (WGS) entry which is preliminary data.</text>
</comment>
<gene>
    <name evidence="3" type="ORF">GCM10017577_21460</name>
</gene>
<reference evidence="3" key="2">
    <citation type="submission" date="2023-01" db="EMBL/GenBank/DDBJ databases">
        <authorList>
            <person name="Sun Q."/>
            <person name="Evtushenko L."/>
        </authorList>
    </citation>
    <scope>NUCLEOTIDE SEQUENCE</scope>
    <source>
        <strain evidence="3">VKM Ac-1069</strain>
    </source>
</reference>
<keyword evidence="1" id="KW-0175">Coiled coil</keyword>
<reference evidence="3" key="1">
    <citation type="journal article" date="2014" name="Int. J. Syst. Evol. Microbiol.">
        <title>Complete genome sequence of Corynebacterium casei LMG S-19264T (=DSM 44701T), isolated from a smear-ripened cheese.</title>
        <authorList>
            <consortium name="US DOE Joint Genome Institute (JGI-PGF)"/>
            <person name="Walter F."/>
            <person name="Albersmeier A."/>
            <person name="Kalinowski J."/>
            <person name="Ruckert C."/>
        </authorList>
    </citation>
    <scope>NUCLEOTIDE SEQUENCE</scope>
    <source>
        <strain evidence="3">VKM Ac-1069</strain>
    </source>
</reference>
<organism evidence="3 4">
    <name type="scientific">Pseudonocardia halophobica</name>
    <dbReference type="NCBI Taxonomy" id="29401"/>
    <lineage>
        <taxon>Bacteria</taxon>
        <taxon>Bacillati</taxon>
        <taxon>Actinomycetota</taxon>
        <taxon>Actinomycetes</taxon>
        <taxon>Pseudonocardiales</taxon>
        <taxon>Pseudonocardiaceae</taxon>
        <taxon>Pseudonocardia</taxon>
    </lineage>
</organism>
<sequence length="332" mass="36766">MSRSPKYSLVRASLARVRRMLDERAERERARREVQALHATARLDERRRRVADQIDSLLRSSPRPENGEALERKQEAALRAATEEELLVIETDLILQAIRRPEELGAKSMAEVRAAADHARRMDGLAIQLDRLQARHARLLADATAARVVTEDLEILEREIEAVARKLRGGPLEPVEVLVRGIDARLAEAEQELDTAIDRTVARREMLGAIIEALPELGYSVDPATLAETANGTISVHARRLSGAELTVVVGEGGGADPHRVDYIRPGEVFARSPSMPARDCSSLQRLADRLNDSLRTSGYLPGKVSWDGDGGGEPHRRRRAEVPMPRPKEAP</sequence>
<feature type="region of interest" description="Disordered" evidence="2">
    <location>
        <begin position="295"/>
        <end position="332"/>
    </location>
</feature>
<dbReference type="AlphaFoldDB" id="A0A9W6NV68"/>
<proteinExistence type="predicted"/>
<dbReference type="Proteomes" id="UP001143463">
    <property type="component" value="Unassembled WGS sequence"/>
</dbReference>
<evidence type="ECO:0000313" key="3">
    <source>
        <dbReference type="EMBL" id="GLL11005.1"/>
    </source>
</evidence>
<name>A0A9W6NV68_9PSEU</name>
<protein>
    <submittedName>
        <fullName evidence="3">Uncharacterized protein</fullName>
    </submittedName>
</protein>